<dbReference type="Proteomes" id="UP000095287">
    <property type="component" value="Unplaced"/>
</dbReference>
<feature type="region of interest" description="Disordered" evidence="2">
    <location>
        <begin position="59"/>
        <end position="87"/>
    </location>
</feature>
<feature type="domain" description="G-patch" evidence="3">
    <location>
        <begin position="244"/>
        <end position="290"/>
    </location>
</feature>
<dbReference type="InterPro" id="IPR039146">
    <property type="entry name" value="GPANK1"/>
</dbReference>
<feature type="repeat" description="ANK" evidence="1">
    <location>
        <begin position="132"/>
        <end position="164"/>
    </location>
</feature>
<evidence type="ECO:0000256" key="1">
    <source>
        <dbReference type="PROSITE-ProRule" id="PRU00023"/>
    </source>
</evidence>
<dbReference type="PROSITE" id="PS50297">
    <property type="entry name" value="ANK_REP_REGION"/>
    <property type="match status" value="1"/>
</dbReference>
<dbReference type="PANTHER" id="PTHR20923">
    <property type="entry name" value="BAT4 PROTEIN-RELATED"/>
    <property type="match status" value="1"/>
</dbReference>
<dbReference type="GO" id="GO:0003676">
    <property type="term" value="F:nucleic acid binding"/>
    <property type="evidence" value="ECO:0007669"/>
    <property type="project" value="InterPro"/>
</dbReference>
<accession>A0A1I7Y5N1</accession>
<keyword evidence="4" id="KW-1185">Reference proteome</keyword>
<evidence type="ECO:0000259" key="3">
    <source>
        <dbReference type="PROSITE" id="PS50174"/>
    </source>
</evidence>
<dbReference type="WBParaSite" id="L893_g12737.t1">
    <property type="protein sequence ID" value="L893_g12737.t1"/>
    <property type="gene ID" value="L893_g12737"/>
</dbReference>
<dbReference type="SMART" id="SM00248">
    <property type="entry name" value="ANK"/>
    <property type="match status" value="2"/>
</dbReference>
<dbReference type="PROSITE" id="PS50174">
    <property type="entry name" value="G_PATCH"/>
    <property type="match status" value="1"/>
</dbReference>
<reference evidence="5" key="1">
    <citation type="submission" date="2016-11" db="UniProtKB">
        <authorList>
            <consortium name="WormBaseParasite"/>
        </authorList>
    </citation>
    <scope>IDENTIFICATION</scope>
</reference>
<dbReference type="Pfam" id="PF01585">
    <property type="entry name" value="G-patch"/>
    <property type="match status" value="1"/>
</dbReference>
<dbReference type="InterPro" id="IPR000467">
    <property type="entry name" value="G_patch_dom"/>
</dbReference>
<sequence length="337" mass="37540">MSSNRRNAIKFVKSSDVSNFLSLQAPDDGSSSNIQKNLLTGDEARTCYEAIISEEVSAPNGSAYRPSTSSLPRHKTRREDRPTDPDSLKALKEFTARDHRLFFKAATHGDVQSMVNFLRDYKDVSINLKDEHGWTPLMCAAAAGKLDSVKFITASGGDVDICDSQGRTAESLSCSFNHDDVYSYLQGTRSKSKPCSSQETTNPSDAKTCSDCGVSYTDKTHFSSIVHLVATTKPVETPGYGIPEWNMGYQLLQKTGWQETQGLGKHGKGTRYPIKTALKRNRKGLGLEKNVVKRVTHPEAHLDAPRPTSSRKSVLKERTMQMERDRRIAMKIRREFV</sequence>
<feature type="region of interest" description="Disordered" evidence="2">
    <location>
        <begin position="297"/>
        <end position="316"/>
    </location>
</feature>
<protein>
    <submittedName>
        <fullName evidence="5">G-patch domain-containing protein</fullName>
    </submittedName>
</protein>
<dbReference type="InterPro" id="IPR036770">
    <property type="entry name" value="Ankyrin_rpt-contain_sf"/>
</dbReference>
<evidence type="ECO:0000313" key="5">
    <source>
        <dbReference type="WBParaSite" id="L893_g12737.t1"/>
    </source>
</evidence>
<dbReference type="AlphaFoldDB" id="A0A1I7Y5N1"/>
<feature type="compositionally biased region" description="Basic and acidic residues" evidence="2">
    <location>
        <begin position="77"/>
        <end position="87"/>
    </location>
</feature>
<dbReference type="PANTHER" id="PTHR20923:SF1">
    <property type="entry name" value="G PATCH DOMAIN AND ANKYRIN REPEAT-CONTAINING PROTEIN 1"/>
    <property type="match status" value="1"/>
</dbReference>
<dbReference type="SMART" id="SM00443">
    <property type="entry name" value="G_patch"/>
    <property type="match status" value="1"/>
</dbReference>
<dbReference type="Gene3D" id="1.25.40.20">
    <property type="entry name" value="Ankyrin repeat-containing domain"/>
    <property type="match status" value="1"/>
</dbReference>
<proteinExistence type="predicted"/>
<evidence type="ECO:0000256" key="2">
    <source>
        <dbReference type="SAM" id="MobiDB-lite"/>
    </source>
</evidence>
<dbReference type="InterPro" id="IPR002110">
    <property type="entry name" value="Ankyrin_rpt"/>
</dbReference>
<keyword evidence="1" id="KW-0040">ANK repeat</keyword>
<dbReference type="PROSITE" id="PS50088">
    <property type="entry name" value="ANK_REPEAT"/>
    <property type="match status" value="1"/>
</dbReference>
<dbReference type="SUPFAM" id="SSF48403">
    <property type="entry name" value="Ankyrin repeat"/>
    <property type="match status" value="1"/>
</dbReference>
<organism evidence="4 5">
    <name type="scientific">Steinernema glaseri</name>
    <dbReference type="NCBI Taxonomy" id="37863"/>
    <lineage>
        <taxon>Eukaryota</taxon>
        <taxon>Metazoa</taxon>
        <taxon>Ecdysozoa</taxon>
        <taxon>Nematoda</taxon>
        <taxon>Chromadorea</taxon>
        <taxon>Rhabditida</taxon>
        <taxon>Tylenchina</taxon>
        <taxon>Panagrolaimomorpha</taxon>
        <taxon>Strongyloidoidea</taxon>
        <taxon>Steinernematidae</taxon>
        <taxon>Steinernema</taxon>
    </lineage>
</organism>
<evidence type="ECO:0000313" key="4">
    <source>
        <dbReference type="Proteomes" id="UP000095287"/>
    </source>
</evidence>
<dbReference type="Pfam" id="PF12796">
    <property type="entry name" value="Ank_2"/>
    <property type="match status" value="1"/>
</dbReference>
<name>A0A1I7Y5N1_9BILA</name>